<keyword evidence="6" id="KW-0378">Hydrolase</keyword>
<evidence type="ECO:0000256" key="3">
    <source>
        <dbReference type="ARBA" id="ARBA00022645"/>
    </source>
</evidence>
<evidence type="ECO:0000259" key="10">
    <source>
        <dbReference type="PROSITE" id="PS52035"/>
    </source>
</evidence>
<keyword evidence="4" id="KW-0645">Protease</keyword>
<dbReference type="Gene3D" id="2.60.40.1120">
    <property type="entry name" value="Carboxypeptidase-like, regulatory domain"/>
    <property type="match status" value="1"/>
</dbReference>
<evidence type="ECO:0000256" key="8">
    <source>
        <dbReference type="ARBA" id="ARBA00023180"/>
    </source>
</evidence>
<evidence type="ECO:0000256" key="1">
    <source>
        <dbReference type="ARBA" id="ARBA00001947"/>
    </source>
</evidence>
<feature type="active site" description="Proton donor/acceptor" evidence="9">
    <location>
        <position position="330"/>
    </location>
</feature>
<sequence>MSLRHGGDNIYNKMSRHFNGCFRTSESMSVMFSKMSPHQGISALMCFLSVCIGLHAAVDFRNNYTPVSHYRNDTEMQALLKKLASDYPSLAKVYDIGRSLEGRKLTVIQISDNVKQREIGEPRFKYVANMHGNEAVGRELLLNLAQYLLENYGKDARVTSLVNRTDIHLLPSMNPDGFEAAPEGQCDGYTGRGNRNNRDLNRNFPDQFWPTNAPQRETKAVMDWITKARPNFVLSANLHGGALVVNYPYDDHKFKDISHGLYSACPDDDVFKSLSKVYSYAHPTMHRGNNCDGESYFADGITNGAKWYTVSGGMQDFNYLNSNTFEVTLEISCCKYPGGNELPRFWYENRLALLEYIEQTHIGVKGVVKTSLGNPVANGTVKVRGIDHVIRTSDQGEYWRLLTPGKYQITFSAPGYSSVTTSVIISDGPAQVINVTFNPFTKRGKLQKG</sequence>
<keyword evidence="11" id="KW-1185">Reference proteome</keyword>
<evidence type="ECO:0000256" key="5">
    <source>
        <dbReference type="ARBA" id="ARBA00022723"/>
    </source>
</evidence>
<dbReference type="InterPro" id="IPR057246">
    <property type="entry name" value="CARBOXYPEPT_ZN_1"/>
</dbReference>
<dbReference type="GO" id="GO:0005615">
    <property type="term" value="C:extracellular space"/>
    <property type="evidence" value="ECO:0007669"/>
    <property type="project" value="TreeGrafter"/>
</dbReference>
<organism evidence="11 12">
    <name type="scientific">Biomphalaria glabrata</name>
    <name type="common">Bloodfluke planorb</name>
    <name type="synonym">Freshwater snail</name>
    <dbReference type="NCBI Taxonomy" id="6526"/>
    <lineage>
        <taxon>Eukaryota</taxon>
        <taxon>Metazoa</taxon>
        <taxon>Spiralia</taxon>
        <taxon>Lophotrochozoa</taxon>
        <taxon>Mollusca</taxon>
        <taxon>Gastropoda</taxon>
        <taxon>Heterobranchia</taxon>
        <taxon>Euthyneura</taxon>
        <taxon>Panpulmonata</taxon>
        <taxon>Hygrophila</taxon>
        <taxon>Lymnaeoidea</taxon>
        <taxon>Planorbidae</taxon>
        <taxon>Biomphalaria</taxon>
    </lineage>
</organism>
<dbReference type="SUPFAM" id="SSF49464">
    <property type="entry name" value="Carboxypeptidase regulatory domain-like"/>
    <property type="match status" value="1"/>
</dbReference>
<keyword evidence="3" id="KW-0121">Carboxypeptidase</keyword>
<proteinExistence type="inferred from homology"/>
<dbReference type="InterPro" id="IPR057247">
    <property type="entry name" value="CARBOXYPEPT_ZN_2"/>
</dbReference>
<dbReference type="GeneID" id="106068873"/>
<dbReference type="PROSITE" id="PS00133">
    <property type="entry name" value="CARBOXYPEPT_ZN_2"/>
    <property type="match status" value="1"/>
</dbReference>
<evidence type="ECO:0000256" key="6">
    <source>
        <dbReference type="ARBA" id="ARBA00022801"/>
    </source>
</evidence>
<dbReference type="PROSITE" id="PS00132">
    <property type="entry name" value="CARBOXYPEPT_ZN_1"/>
    <property type="match status" value="1"/>
</dbReference>
<evidence type="ECO:0000256" key="4">
    <source>
        <dbReference type="ARBA" id="ARBA00022670"/>
    </source>
</evidence>
<dbReference type="Pfam" id="PF00246">
    <property type="entry name" value="Peptidase_M14"/>
    <property type="match status" value="1"/>
</dbReference>
<evidence type="ECO:0000256" key="2">
    <source>
        <dbReference type="ARBA" id="ARBA00005988"/>
    </source>
</evidence>
<dbReference type="OMA" id="FRTSESM"/>
<dbReference type="OrthoDB" id="10249045at2759"/>
<dbReference type="AlphaFoldDB" id="A0A9W2YN16"/>
<dbReference type="SMART" id="SM00631">
    <property type="entry name" value="Zn_pept"/>
    <property type="match status" value="1"/>
</dbReference>
<evidence type="ECO:0000313" key="11">
    <source>
        <dbReference type="Proteomes" id="UP001165740"/>
    </source>
</evidence>
<dbReference type="InterPro" id="IPR000834">
    <property type="entry name" value="Peptidase_M14"/>
</dbReference>
<feature type="domain" description="Peptidase M14" evidence="10">
    <location>
        <begin position="69"/>
        <end position="360"/>
    </location>
</feature>
<dbReference type="CDD" id="cd11308">
    <property type="entry name" value="Peptidase_M14NE-CP-C_like"/>
    <property type="match status" value="1"/>
</dbReference>
<keyword evidence="5" id="KW-0479">Metal-binding</keyword>
<evidence type="ECO:0000256" key="9">
    <source>
        <dbReference type="PROSITE-ProRule" id="PRU01379"/>
    </source>
</evidence>
<dbReference type="RefSeq" id="XP_055864114.1">
    <property type="nucleotide sequence ID" value="XM_056008139.1"/>
</dbReference>
<dbReference type="CDD" id="cd03858">
    <property type="entry name" value="M14_CP_N-E_like"/>
    <property type="match status" value="1"/>
</dbReference>
<dbReference type="FunFam" id="3.40.630.10:FF:000020">
    <property type="entry name" value="Carboxypeptidase D"/>
    <property type="match status" value="1"/>
</dbReference>
<keyword evidence="7" id="KW-0862">Zinc</keyword>
<dbReference type="PANTHER" id="PTHR11532">
    <property type="entry name" value="PROTEASE M14 CARBOXYPEPTIDASE"/>
    <property type="match status" value="1"/>
</dbReference>
<dbReference type="GO" id="GO:0006518">
    <property type="term" value="P:peptide metabolic process"/>
    <property type="evidence" value="ECO:0007669"/>
    <property type="project" value="TreeGrafter"/>
</dbReference>
<dbReference type="Pfam" id="PF13620">
    <property type="entry name" value="CarboxypepD_reg"/>
    <property type="match status" value="1"/>
</dbReference>
<dbReference type="InterPro" id="IPR008969">
    <property type="entry name" value="CarboxyPept-like_regulatory"/>
</dbReference>
<gene>
    <name evidence="12" type="primary">LOC106068873</name>
</gene>
<comment type="similarity">
    <text evidence="2 9">Belongs to the peptidase M14 family.</text>
</comment>
<dbReference type="PROSITE" id="PS52035">
    <property type="entry name" value="PEPTIDASE_M14"/>
    <property type="match status" value="1"/>
</dbReference>
<accession>A0A9W2YN16</accession>
<dbReference type="GO" id="GO:0016485">
    <property type="term" value="P:protein processing"/>
    <property type="evidence" value="ECO:0007669"/>
    <property type="project" value="TreeGrafter"/>
</dbReference>
<dbReference type="PRINTS" id="PR00765">
    <property type="entry name" value="CRBOXYPTASEA"/>
</dbReference>
<keyword evidence="8" id="KW-0325">Glycoprotein</keyword>
<name>A0A9W2YN16_BIOGL</name>
<dbReference type="GO" id="GO:0008270">
    <property type="term" value="F:zinc ion binding"/>
    <property type="evidence" value="ECO:0007669"/>
    <property type="project" value="InterPro"/>
</dbReference>
<dbReference type="InterPro" id="IPR050753">
    <property type="entry name" value="Peptidase_M14_domain"/>
</dbReference>
<dbReference type="PANTHER" id="PTHR11532:SF57">
    <property type="entry name" value="CARBOXYPEPTIDASE D, B"/>
    <property type="match status" value="1"/>
</dbReference>
<comment type="cofactor">
    <cofactor evidence="1">
        <name>Zn(2+)</name>
        <dbReference type="ChEBI" id="CHEBI:29105"/>
    </cofactor>
</comment>
<dbReference type="SUPFAM" id="SSF53187">
    <property type="entry name" value="Zn-dependent exopeptidases"/>
    <property type="match status" value="1"/>
</dbReference>
<evidence type="ECO:0000256" key="7">
    <source>
        <dbReference type="ARBA" id="ARBA00022833"/>
    </source>
</evidence>
<reference evidence="12" key="1">
    <citation type="submission" date="2025-08" db="UniProtKB">
        <authorList>
            <consortium name="RefSeq"/>
        </authorList>
    </citation>
    <scope>IDENTIFICATION</scope>
</reference>
<dbReference type="Proteomes" id="UP001165740">
    <property type="component" value="Chromosome 13"/>
</dbReference>
<dbReference type="FunFam" id="2.60.40.1120:FF:000004">
    <property type="entry name" value="Carboxypeptidase E"/>
    <property type="match status" value="1"/>
</dbReference>
<dbReference type="Gene3D" id="3.40.630.10">
    <property type="entry name" value="Zn peptidases"/>
    <property type="match status" value="1"/>
</dbReference>
<protein>
    <submittedName>
        <fullName evidence="12">Carboxypeptidase D-like isoform X1</fullName>
    </submittedName>
</protein>
<evidence type="ECO:0000313" key="12">
    <source>
        <dbReference type="RefSeq" id="XP_055864114.1"/>
    </source>
</evidence>
<dbReference type="GO" id="GO:0004181">
    <property type="term" value="F:metallocarboxypeptidase activity"/>
    <property type="evidence" value="ECO:0007669"/>
    <property type="project" value="InterPro"/>
</dbReference>